<organism evidence="3 4">
    <name type="scientific">Clonostachys byssicola</name>
    <dbReference type="NCBI Taxonomy" id="160290"/>
    <lineage>
        <taxon>Eukaryota</taxon>
        <taxon>Fungi</taxon>
        <taxon>Dikarya</taxon>
        <taxon>Ascomycota</taxon>
        <taxon>Pezizomycotina</taxon>
        <taxon>Sordariomycetes</taxon>
        <taxon>Hypocreomycetidae</taxon>
        <taxon>Hypocreales</taxon>
        <taxon>Bionectriaceae</taxon>
        <taxon>Clonostachys</taxon>
    </lineage>
</organism>
<protein>
    <recommendedName>
        <fullName evidence="5">Cadmium resistance transporter</fullName>
    </recommendedName>
</protein>
<keyword evidence="2" id="KW-0812">Transmembrane</keyword>
<reference evidence="4" key="1">
    <citation type="submission" date="2019-06" db="EMBL/GenBank/DDBJ databases">
        <authorList>
            <person name="Broberg M."/>
        </authorList>
    </citation>
    <scope>NUCLEOTIDE SEQUENCE [LARGE SCALE GENOMIC DNA]</scope>
</reference>
<feature type="transmembrane region" description="Helical" evidence="2">
    <location>
        <begin position="141"/>
        <end position="163"/>
    </location>
</feature>
<feature type="transmembrane region" description="Helical" evidence="2">
    <location>
        <begin position="45"/>
        <end position="68"/>
    </location>
</feature>
<keyword evidence="2" id="KW-0472">Membrane</keyword>
<feature type="transmembrane region" description="Helical" evidence="2">
    <location>
        <begin position="175"/>
        <end position="193"/>
    </location>
</feature>
<evidence type="ECO:0000256" key="2">
    <source>
        <dbReference type="SAM" id="Phobius"/>
    </source>
</evidence>
<dbReference type="Pfam" id="PF03596">
    <property type="entry name" value="Cad"/>
    <property type="match status" value="1"/>
</dbReference>
<feature type="transmembrane region" description="Helical" evidence="2">
    <location>
        <begin position="213"/>
        <end position="236"/>
    </location>
</feature>
<proteinExistence type="predicted"/>
<dbReference type="AlphaFoldDB" id="A0A9N9Y6R3"/>
<evidence type="ECO:0000256" key="1">
    <source>
        <dbReference type="SAM" id="MobiDB-lite"/>
    </source>
</evidence>
<feature type="region of interest" description="Disordered" evidence="1">
    <location>
        <begin position="263"/>
        <end position="315"/>
    </location>
</feature>
<keyword evidence="4" id="KW-1185">Reference proteome</keyword>
<comment type="caution">
    <text evidence="3">The sequence shown here is derived from an EMBL/GenBank/DDBJ whole genome shotgun (WGS) entry which is preliminary data.</text>
</comment>
<keyword evidence="2" id="KW-1133">Transmembrane helix</keyword>
<evidence type="ECO:0000313" key="3">
    <source>
        <dbReference type="EMBL" id="CAG9997227.1"/>
    </source>
</evidence>
<name>A0A9N9Y6R3_9HYPO</name>
<reference evidence="3 4" key="2">
    <citation type="submission" date="2021-10" db="EMBL/GenBank/DDBJ databases">
        <authorList>
            <person name="Piombo E."/>
        </authorList>
    </citation>
    <scope>NUCLEOTIDE SEQUENCE [LARGE SCALE GENOMIC DNA]</scope>
</reference>
<feature type="transmembrane region" description="Helical" evidence="2">
    <location>
        <begin position="75"/>
        <end position="93"/>
    </location>
</feature>
<evidence type="ECO:0008006" key="5">
    <source>
        <dbReference type="Google" id="ProtNLM"/>
    </source>
</evidence>
<gene>
    <name evidence="3" type="ORF">CBYS24578_00016762</name>
</gene>
<dbReference type="OrthoDB" id="3791566at2759"/>
<dbReference type="Proteomes" id="UP000754883">
    <property type="component" value="Unassembled WGS sequence"/>
</dbReference>
<sequence length="315" mass="34184">MQFGKVLGEACATFAITNIDDLFVLITFFAEATTSRVLTPWKIVIGQYIGFTIIVCISMIGFGLSLVLPSEPIGFLGLLPILLGIWKFSNLFLPQTEEETQVSTAYGAKGIFKVTLITLMNGGDNIGTYIPLFSQVQRAEIAVYVVVYYILLGLLCLGSFLVMRQKHILALIQKYVDYVIPLLYTGLGIFIIIKSECYPWSIEQIDKSVAKDLGQGTMAGATVFVILAASCGMAWYTVAKRKSHAPGPDISLATPPTSILGREVTGELTGSSGTTPRTPADIDHAPVEVSPANADEEDHSRNAKKSAHNSDIEIR</sequence>
<evidence type="ECO:0000313" key="4">
    <source>
        <dbReference type="Proteomes" id="UP000754883"/>
    </source>
</evidence>
<accession>A0A9N9Y6R3</accession>
<feature type="compositionally biased region" description="Polar residues" evidence="1">
    <location>
        <begin position="268"/>
        <end position="277"/>
    </location>
</feature>
<dbReference type="InterPro" id="IPR004676">
    <property type="entry name" value="Cd-R_transporter"/>
</dbReference>
<dbReference type="EMBL" id="CABFNO020001545">
    <property type="protein sequence ID" value="CAG9997227.1"/>
    <property type="molecule type" value="Genomic_DNA"/>
</dbReference>